<organism evidence="1 2">
    <name type="scientific">Streptomyces iconiensis</name>
    <dbReference type="NCBI Taxonomy" id="1384038"/>
    <lineage>
        <taxon>Bacteria</taxon>
        <taxon>Bacillati</taxon>
        <taxon>Actinomycetota</taxon>
        <taxon>Actinomycetes</taxon>
        <taxon>Kitasatosporales</taxon>
        <taxon>Streptomycetaceae</taxon>
        <taxon>Streptomyces</taxon>
    </lineage>
</organism>
<dbReference type="EMBL" id="JANCPR020000006">
    <property type="protein sequence ID" value="MDJ1131784.1"/>
    <property type="molecule type" value="Genomic_DNA"/>
</dbReference>
<protein>
    <submittedName>
        <fullName evidence="1">Uncharacterized protein</fullName>
    </submittedName>
</protein>
<dbReference type="Proteomes" id="UP001214441">
    <property type="component" value="Unassembled WGS sequence"/>
</dbReference>
<name>A0ABT6ZSL3_9ACTN</name>
<evidence type="ECO:0000313" key="2">
    <source>
        <dbReference type="Proteomes" id="UP001214441"/>
    </source>
</evidence>
<dbReference type="Pfam" id="PF21848">
    <property type="entry name" value="DUF6907"/>
    <property type="match status" value="2"/>
</dbReference>
<comment type="caution">
    <text evidence="1">The sequence shown here is derived from an EMBL/GenBank/DDBJ whole genome shotgun (WGS) entry which is preliminary data.</text>
</comment>
<reference evidence="1 2" key="1">
    <citation type="submission" date="2023-05" db="EMBL/GenBank/DDBJ databases">
        <title>Streptantibioticus silvisoli sp. nov., acidotolerant actinomycetes 1 from pine litter.</title>
        <authorList>
            <person name="Swiecimska M."/>
            <person name="Golinska P."/>
            <person name="Sangal V."/>
            <person name="Wachnowicz B."/>
            <person name="Goodfellow M."/>
        </authorList>
    </citation>
    <scope>NUCLEOTIDE SEQUENCE [LARGE SCALE GENOMIC DNA]</scope>
    <source>
        <strain evidence="1 2">DSM 42109</strain>
    </source>
</reference>
<keyword evidence="2" id="KW-1185">Reference proteome</keyword>
<accession>A0ABT6ZSL3</accession>
<proteinExistence type="predicted"/>
<dbReference type="InterPro" id="IPR054202">
    <property type="entry name" value="DUF6907"/>
</dbReference>
<evidence type="ECO:0000313" key="1">
    <source>
        <dbReference type="EMBL" id="MDJ1131784.1"/>
    </source>
</evidence>
<gene>
    <name evidence="1" type="ORF">NMN56_007395</name>
</gene>
<sequence length="255" mass="27175">MTTMAHAPAIIPALNLTPTGRLPHAATSQTPPPEPKKDIVPALIGGARVYIECPEWCTVDHVATSERCLADLSHASTFADLHVPTGGREFLFHAALFSMPYAEEDPDSPPHMFVDDERQDGIRLDADGATEFADRLITMAAQVRRMAQALSPSESTPPAPRPTGACPVEWCGQLGPHQGHTSNEVAVQGPNGTDAYLIAELIDIDASGAVHIGFEASEWVGLDAAGLRAEVAKLRAHLPRLEALAATLDTIESNK</sequence>